<keyword evidence="1" id="KW-0732">Signal</keyword>
<name>A0A6M5YQC8_9BACT</name>
<reference evidence="3" key="1">
    <citation type="submission" date="2020-05" db="EMBL/GenBank/DDBJ databases">
        <title>Frigoriglobus tundricola gen. nov., sp. nov., a psychrotolerant cellulolytic planctomycete of the family Gemmataceae with two divergent copies of 16S rRNA gene.</title>
        <authorList>
            <person name="Kulichevskaya I.S."/>
            <person name="Ivanova A.A."/>
            <person name="Naumoff D.G."/>
            <person name="Beletsky A.V."/>
            <person name="Rijpstra W.I.C."/>
            <person name="Sinninghe Damste J.S."/>
            <person name="Mardanov A.V."/>
            <person name="Ravin N.V."/>
            <person name="Dedysh S.N."/>
        </authorList>
    </citation>
    <scope>NUCLEOTIDE SEQUENCE [LARGE SCALE GENOMIC DNA]</scope>
    <source>
        <strain evidence="3">PL17</strain>
    </source>
</reference>
<organism evidence="2 3">
    <name type="scientific">Frigoriglobus tundricola</name>
    <dbReference type="NCBI Taxonomy" id="2774151"/>
    <lineage>
        <taxon>Bacteria</taxon>
        <taxon>Pseudomonadati</taxon>
        <taxon>Planctomycetota</taxon>
        <taxon>Planctomycetia</taxon>
        <taxon>Gemmatales</taxon>
        <taxon>Gemmataceae</taxon>
        <taxon>Frigoriglobus</taxon>
    </lineage>
</organism>
<dbReference type="RefSeq" id="WP_171471273.1">
    <property type="nucleotide sequence ID" value="NZ_CP053452.2"/>
</dbReference>
<dbReference type="AlphaFoldDB" id="A0A6M5YQC8"/>
<evidence type="ECO:0000256" key="1">
    <source>
        <dbReference type="SAM" id="SignalP"/>
    </source>
</evidence>
<feature type="chain" id="PRO_5026978438" evidence="1">
    <location>
        <begin position="20"/>
        <end position="118"/>
    </location>
</feature>
<gene>
    <name evidence="2" type="ORF">FTUN_3052</name>
</gene>
<keyword evidence="3" id="KW-1185">Reference proteome</keyword>
<dbReference type="EMBL" id="CP053452">
    <property type="protein sequence ID" value="QJW95503.1"/>
    <property type="molecule type" value="Genomic_DNA"/>
</dbReference>
<dbReference type="KEGG" id="ftj:FTUN_3052"/>
<dbReference type="Proteomes" id="UP000503447">
    <property type="component" value="Chromosome"/>
</dbReference>
<feature type="signal peptide" evidence="1">
    <location>
        <begin position="1"/>
        <end position="19"/>
    </location>
</feature>
<evidence type="ECO:0000313" key="3">
    <source>
        <dbReference type="Proteomes" id="UP000503447"/>
    </source>
</evidence>
<evidence type="ECO:0000313" key="2">
    <source>
        <dbReference type="EMBL" id="QJW95503.1"/>
    </source>
</evidence>
<accession>A0A6M5YQC8</accession>
<sequence length="118" mass="12800">MRTIAFLLTACLTVSLAQADPPRPPDPALPVGKWSVEFANGVVEKVEIKKDGTASVSEPARTSDGKVTSVRGTYLFVCEDSRVERWTPVGKRMVVEHWASADQYPNGTPVRGIADVTD</sequence>
<proteinExistence type="predicted"/>
<protein>
    <submittedName>
        <fullName evidence="2">Uncharacterized protein</fullName>
    </submittedName>
</protein>